<keyword evidence="12" id="KW-1133">Transmembrane helix</keyword>
<dbReference type="EMBL" id="CM017661">
    <property type="protein sequence ID" value="TYI47795.1"/>
    <property type="molecule type" value="Genomic_DNA"/>
</dbReference>
<evidence type="ECO:0000256" key="6">
    <source>
        <dbReference type="ARBA" id="ARBA00031428"/>
    </source>
</evidence>
<dbReference type="FunFam" id="3.30.420.150:FF:000008">
    <property type="entry name" value="Apyrase 1"/>
    <property type="match status" value="1"/>
</dbReference>
<comment type="similarity">
    <text evidence="1 11">Belongs to the GDA1/CD39 NTPase family.</text>
</comment>
<gene>
    <name evidence="13" type="ORF">E1A91_D13G198800v1</name>
</gene>
<evidence type="ECO:0000256" key="7">
    <source>
        <dbReference type="ARBA" id="ARBA00032306"/>
    </source>
</evidence>
<dbReference type="GO" id="GO:0009134">
    <property type="term" value="P:nucleoside diphosphate catabolic process"/>
    <property type="evidence" value="ECO:0007669"/>
    <property type="project" value="TreeGrafter"/>
</dbReference>
<organism evidence="13 14">
    <name type="scientific">Gossypium mustelinum</name>
    <name type="common">Cotton</name>
    <name type="synonym">Gossypium caicoense</name>
    <dbReference type="NCBI Taxonomy" id="34275"/>
    <lineage>
        <taxon>Eukaryota</taxon>
        <taxon>Viridiplantae</taxon>
        <taxon>Streptophyta</taxon>
        <taxon>Embryophyta</taxon>
        <taxon>Tracheophyta</taxon>
        <taxon>Spermatophyta</taxon>
        <taxon>Magnoliopsida</taxon>
        <taxon>eudicotyledons</taxon>
        <taxon>Gunneridae</taxon>
        <taxon>Pentapetalae</taxon>
        <taxon>rosids</taxon>
        <taxon>malvids</taxon>
        <taxon>Malvales</taxon>
        <taxon>Malvaceae</taxon>
        <taxon>Malvoideae</taxon>
        <taxon>Gossypium</taxon>
    </lineage>
</organism>
<evidence type="ECO:0000256" key="3">
    <source>
        <dbReference type="ARBA" id="ARBA00022801"/>
    </source>
</evidence>
<evidence type="ECO:0000256" key="11">
    <source>
        <dbReference type="RuleBase" id="RU003833"/>
    </source>
</evidence>
<dbReference type="Pfam" id="PF01150">
    <property type="entry name" value="GDA1_CD39"/>
    <property type="match status" value="1"/>
</dbReference>
<dbReference type="CDD" id="cd24041">
    <property type="entry name" value="ASKHA_NBD_AtAPY1-like"/>
    <property type="match status" value="1"/>
</dbReference>
<comment type="catalytic activity">
    <reaction evidence="8">
        <text>a ribonucleoside 5'-triphosphate + 2 H2O = a ribonucleoside 5'-phosphate + 2 phosphate + 2 H(+)</text>
        <dbReference type="Rhea" id="RHEA:36795"/>
        <dbReference type="ChEBI" id="CHEBI:15377"/>
        <dbReference type="ChEBI" id="CHEBI:15378"/>
        <dbReference type="ChEBI" id="CHEBI:43474"/>
        <dbReference type="ChEBI" id="CHEBI:58043"/>
        <dbReference type="ChEBI" id="CHEBI:61557"/>
        <dbReference type="EC" id="3.6.1.5"/>
    </reaction>
</comment>
<feature type="binding site" evidence="10">
    <location>
        <begin position="225"/>
        <end position="229"/>
    </location>
    <ligand>
        <name>ATP</name>
        <dbReference type="ChEBI" id="CHEBI:30616"/>
    </ligand>
</feature>
<feature type="active site" description="Proton acceptor" evidence="9">
    <location>
        <position position="195"/>
    </location>
</feature>
<evidence type="ECO:0000256" key="4">
    <source>
        <dbReference type="ARBA" id="ARBA00030084"/>
    </source>
</evidence>
<dbReference type="Proteomes" id="UP000323597">
    <property type="component" value="Chromosome D13"/>
</dbReference>
<dbReference type="PANTHER" id="PTHR11782">
    <property type="entry name" value="ADENOSINE/GUANOSINE DIPHOSPHATASE"/>
    <property type="match status" value="1"/>
</dbReference>
<dbReference type="Gene3D" id="3.30.420.40">
    <property type="match status" value="1"/>
</dbReference>
<name>A0A5D2S6K4_GOSMU</name>
<accession>A0A5D2S6K4</accession>
<reference evidence="13 14" key="1">
    <citation type="submission" date="2019-07" db="EMBL/GenBank/DDBJ databases">
        <title>WGS assembly of Gossypium mustelinum.</title>
        <authorList>
            <person name="Chen Z.J."/>
            <person name="Sreedasyam A."/>
            <person name="Ando A."/>
            <person name="Song Q."/>
            <person name="De L."/>
            <person name="Hulse-Kemp A."/>
            <person name="Ding M."/>
            <person name="Ye W."/>
            <person name="Kirkbride R."/>
            <person name="Jenkins J."/>
            <person name="Plott C."/>
            <person name="Lovell J."/>
            <person name="Lin Y.-M."/>
            <person name="Vaughn R."/>
            <person name="Liu B."/>
            <person name="Li W."/>
            <person name="Simpson S."/>
            <person name="Scheffler B."/>
            <person name="Saski C."/>
            <person name="Grover C."/>
            <person name="Hu G."/>
            <person name="Conover J."/>
            <person name="Carlson J."/>
            <person name="Shu S."/>
            <person name="Boston L."/>
            <person name="Williams M."/>
            <person name="Peterson D."/>
            <person name="Mcgee K."/>
            <person name="Jones D."/>
            <person name="Wendel J."/>
            <person name="Stelly D."/>
            <person name="Grimwood J."/>
            <person name="Schmutz J."/>
        </authorList>
    </citation>
    <scope>NUCLEOTIDE SEQUENCE [LARGE SCALE GENOMIC DNA]</scope>
    <source>
        <strain evidence="13">1408120.09</strain>
    </source>
</reference>
<feature type="transmembrane region" description="Helical" evidence="12">
    <location>
        <begin position="21"/>
        <end position="40"/>
    </location>
</feature>
<evidence type="ECO:0000256" key="5">
    <source>
        <dbReference type="ARBA" id="ARBA00031370"/>
    </source>
</evidence>
<dbReference type="InterPro" id="IPR000407">
    <property type="entry name" value="GDA1_CD39_NTPase"/>
</dbReference>
<dbReference type="GO" id="GO:0004050">
    <property type="term" value="F:apyrase activity"/>
    <property type="evidence" value="ECO:0007669"/>
    <property type="project" value="UniProtKB-EC"/>
</dbReference>
<evidence type="ECO:0000256" key="8">
    <source>
        <dbReference type="ARBA" id="ARBA00049175"/>
    </source>
</evidence>
<protein>
    <recommendedName>
        <fullName evidence="2">apyrase</fullName>
        <ecNumber evidence="2">3.6.1.5</ecNumber>
    </recommendedName>
    <alternativeName>
        <fullName evidence="6">ATP-diphosphatase</fullName>
    </alternativeName>
    <alternativeName>
        <fullName evidence="7">ATP-diphosphohydrolase</fullName>
    </alternativeName>
    <alternativeName>
        <fullName evidence="4">Adenosine diphosphatase</fullName>
    </alternativeName>
    <alternativeName>
        <fullName evidence="5">NTPDase</fullName>
    </alternativeName>
</protein>
<dbReference type="GO" id="GO:0005524">
    <property type="term" value="F:ATP binding"/>
    <property type="evidence" value="ECO:0007669"/>
    <property type="project" value="UniProtKB-KW"/>
</dbReference>
<keyword evidence="14" id="KW-1185">Reference proteome</keyword>
<dbReference type="GO" id="GO:0017110">
    <property type="term" value="F:nucleoside diphosphate phosphatase activity"/>
    <property type="evidence" value="ECO:0007669"/>
    <property type="project" value="TreeGrafter"/>
</dbReference>
<dbReference type="AlphaFoldDB" id="A0A5D2S6K4"/>
<evidence type="ECO:0000256" key="1">
    <source>
        <dbReference type="ARBA" id="ARBA00009283"/>
    </source>
</evidence>
<keyword evidence="10" id="KW-0067">ATP-binding</keyword>
<dbReference type="PANTHER" id="PTHR11782:SF83">
    <property type="entry name" value="GUANOSINE-DIPHOSPHATASE"/>
    <property type="match status" value="1"/>
</dbReference>
<evidence type="ECO:0000256" key="12">
    <source>
        <dbReference type="SAM" id="Phobius"/>
    </source>
</evidence>
<keyword evidence="12" id="KW-0812">Transmembrane</keyword>
<keyword evidence="10" id="KW-0547">Nucleotide-binding</keyword>
<dbReference type="GO" id="GO:0016020">
    <property type="term" value="C:membrane"/>
    <property type="evidence" value="ECO:0007669"/>
    <property type="project" value="TreeGrafter"/>
</dbReference>
<evidence type="ECO:0000256" key="2">
    <source>
        <dbReference type="ARBA" id="ARBA00012148"/>
    </source>
</evidence>
<evidence type="ECO:0000256" key="9">
    <source>
        <dbReference type="PIRSR" id="PIRSR600407-1"/>
    </source>
</evidence>
<evidence type="ECO:0000313" key="14">
    <source>
        <dbReference type="Proteomes" id="UP000323597"/>
    </source>
</evidence>
<dbReference type="EC" id="3.6.1.5" evidence="2"/>
<proteinExistence type="inferred from homology"/>
<evidence type="ECO:0000256" key="10">
    <source>
        <dbReference type="PIRSR" id="PIRSR600407-2"/>
    </source>
</evidence>
<dbReference type="Gene3D" id="3.30.420.150">
    <property type="entry name" value="Exopolyphosphatase. Domain 2"/>
    <property type="match status" value="1"/>
</dbReference>
<sequence length="472" mass="51282">MIKRSMARHDSISDKIHKYRGVLLVISIPIVLITFFLYVMPGKSASDAAVLEEIELNSRRVGANSRGNRNYAVIFDAGSSGSRVHVYCFDQNLDLVPIGSDLELFEQLKPGLSYYAKDPQAAANSLTSLLDKAESVVPLDLRSKTPVRVGATAGLRALGGEASDKILQSVRELLKSRSTLKSEANGVKILDGSQEGSYEWVTINYLLGNLGRTYQDTVGIVDLGGGSVQMAYAISENAASRAPSVPAGQDNYVNEMYLKGSKYYLYVHSYLHYGLLAARAEILKATEDSGNPCILEGFDGTYKYGGEEYKASAPSSGSSMEECRRVTLKALKVNDSCTHMKCTFGGIWNGGGGDGQKNLFVASFFFDRAAEAGFIKASDPVAKVQPHSFADAAKRACQTKYADAKAIYKDLGESNLAYICMDLVYQYTLLVDGFGLDPYQDVSLVKKVKYRNSFVEAAWPLGSAIEAVSAMK</sequence>
<evidence type="ECO:0000313" key="13">
    <source>
        <dbReference type="EMBL" id="TYI47795.1"/>
    </source>
</evidence>
<keyword evidence="3 11" id="KW-0378">Hydrolase</keyword>
<dbReference type="PROSITE" id="PS01238">
    <property type="entry name" value="GDA1_CD39_NTPASE"/>
    <property type="match status" value="1"/>
</dbReference>
<keyword evidence="12" id="KW-0472">Membrane</keyword>